<dbReference type="RefSeq" id="WP_143775957.1">
    <property type="nucleotide sequence ID" value="NZ_VKKU01000001.1"/>
</dbReference>
<dbReference type="GO" id="GO:0008168">
    <property type="term" value="F:methyltransferase activity"/>
    <property type="evidence" value="ECO:0007669"/>
    <property type="project" value="UniProtKB-KW"/>
</dbReference>
<sequence>MMLVQTYVAPSQIEGVGIFAAQPIKAGQEIWRFDPVFERVFTTEELVRLSPVQRDYVERYGYSHMDDRSLLVIETDNGRFMNHSERPNTDFTRSDIAFAIVDIAEGTEITCDYGEFEPAYCMQPGRQFTSPSLSNGQIYTSIG</sequence>
<comment type="caution">
    <text evidence="2">The sequence shown here is derived from an EMBL/GenBank/DDBJ whole genome shotgun (WGS) entry which is preliminary data.</text>
</comment>
<evidence type="ECO:0000313" key="3">
    <source>
        <dbReference type="Proteomes" id="UP000320160"/>
    </source>
</evidence>
<dbReference type="Gene3D" id="2.170.270.10">
    <property type="entry name" value="SET domain"/>
    <property type="match status" value="1"/>
</dbReference>
<reference evidence="2 3" key="1">
    <citation type="submission" date="2019-07" db="EMBL/GenBank/DDBJ databases">
        <authorList>
            <person name="Park M."/>
        </authorList>
    </citation>
    <scope>NUCLEOTIDE SEQUENCE [LARGE SCALE GENOMIC DNA]</scope>
    <source>
        <strain evidence="2 3">KCTC32445</strain>
    </source>
</reference>
<proteinExistence type="predicted"/>
<dbReference type="Proteomes" id="UP000320160">
    <property type="component" value="Unassembled WGS sequence"/>
</dbReference>
<feature type="domain" description="SET" evidence="1">
    <location>
        <begin position="4"/>
        <end position="114"/>
    </location>
</feature>
<keyword evidence="2" id="KW-0808">Transferase</keyword>
<dbReference type="OrthoDB" id="9804945at2"/>
<dbReference type="GO" id="GO:0032259">
    <property type="term" value="P:methylation"/>
    <property type="evidence" value="ECO:0007669"/>
    <property type="project" value="UniProtKB-KW"/>
</dbReference>
<dbReference type="PROSITE" id="PS50280">
    <property type="entry name" value="SET"/>
    <property type="match status" value="1"/>
</dbReference>
<dbReference type="InterPro" id="IPR001214">
    <property type="entry name" value="SET_dom"/>
</dbReference>
<dbReference type="Pfam" id="PF00856">
    <property type="entry name" value="SET"/>
    <property type="match status" value="1"/>
</dbReference>
<evidence type="ECO:0000259" key="1">
    <source>
        <dbReference type="PROSITE" id="PS50280"/>
    </source>
</evidence>
<dbReference type="AlphaFoldDB" id="A0A553WK57"/>
<dbReference type="SUPFAM" id="SSF82199">
    <property type="entry name" value="SET domain"/>
    <property type="match status" value="1"/>
</dbReference>
<keyword evidence="2" id="KW-0489">Methyltransferase</keyword>
<gene>
    <name evidence="2" type="ORF">FOM92_06560</name>
</gene>
<dbReference type="InterPro" id="IPR046341">
    <property type="entry name" value="SET_dom_sf"/>
</dbReference>
<organism evidence="2 3">
    <name type="scientific">Sphingorhabdus contaminans</name>
    <dbReference type="NCBI Taxonomy" id="1343899"/>
    <lineage>
        <taxon>Bacteria</taxon>
        <taxon>Pseudomonadati</taxon>
        <taxon>Pseudomonadota</taxon>
        <taxon>Alphaproteobacteria</taxon>
        <taxon>Sphingomonadales</taxon>
        <taxon>Sphingomonadaceae</taxon>
        <taxon>Sphingorhabdus</taxon>
    </lineage>
</organism>
<accession>A0A553WK57</accession>
<name>A0A553WK57_9SPHN</name>
<protein>
    <submittedName>
        <fullName evidence="2">SET domain-containing protein-lysine N-methyltransferase</fullName>
    </submittedName>
</protein>
<keyword evidence="3" id="KW-1185">Reference proteome</keyword>
<dbReference type="EMBL" id="VKKU01000001">
    <property type="protein sequence ID" value="TSB05041.1"/>
    <property type="molecule type" value="Genomic_DNA"/>
</dbReference>
<evidence type="ECO:0000313" key="2">
    <source>
        <dbReference type="EMBL" id="TSB05041.1"/>
    </source>
</evidence>